<feature type="binding site" evidence="5">
    <location>
        <position position="194"/>
    </location>
    <ligand>
        <name>Mn(2+)</name>
        <dbReference type="ChEBI" id="CHEBI:29035"/>
    </ligand>
</feature>
<dbReference type="PANTHER" id="PTHR42769:SF3">
    <property type="entry name" value="SUPEROXIDE DISMUTASE [FE] 2, CHLOROPLASTIC"/>
    <property type="match status" value="1"/>
</dbReference>
<evidence type="ECO:0000313" key="10">
    <source>
        <dbReference type="EMBL" id="SBV91967.1"/>
    </source>
</evidence>
<feature type="domain" description="Manganese/iron superoxide dismutase C-terminal" evidence="9">
    <location>
        <begin position="122"/>
        <end position="223"/>
    </location>
</feature>
<feature type="chain" id="PRO_5011114785" description="Superoxide dismutase" evidence="7">
    <location>
        <begin position="22"/>
        <end position="224"/>
    </location>
</feature>
<dbReference type="Gene3D" id="1.10.287.990">
    <property type="entry name" value="Fe,Mn superoxide dismutase (SOD) domain"/>
    <property type="match status" value="1"/>
</dbReference>
<feature type="binding site" evidence="5">
    <location>
        <position position="107"/>
    </location>
    <ligand>
        <name>Mn(2+)</name>
        <dbReference type="ChEBI" id="CHEBI:29035"/>
    </ligand>
</feature>
<feature type="binding site" evidence="5">
    <location>
        <position position="60"/>
    </location>
    <ligand>
        <name>Mn(2+)</name>
        <dbReference type="ChEBI" id="CHEBI:29035"/>
    </ligand>
</feature>
<feature type="domain" description="Manganese/iron superoxide dismutase N-terminal" evidence="8">
    <location>
        <begin position="35"/>
        <end position="114"/>
    </location>
</feature>
<dbReference type="GO" id="GO:0046872">
    <property type="term" value="F:metal ion binding"/>
    <property type="evidence" value="ECO:0007669"/>
    <property type="project" value="UniProtKB-KW"/>
</dbReference>
<gene>
    <name evidence="10" type="primary">sodB</name>
    <name evidence="10" type="ORF">KL86DYS2_10278</name>
</gene>
<comment type="catalytic activity">
    <reaction evidence="6">
        <text>2 superoxide + 2 H(+) = H2O2 + O2</text>
        <dbReference type="Rhea" id="RHEA:20696"/>
        <dbReference type="ChEBI" id="CHEBI:15378"/>
        <dbReference type="ChEBI" id="CHEBI:15379"/>
        <dbReference type="ChEBI" id="CHEBI:16240"/>
        <dbReference type="ChEBI" id="CHEBI:18421"/>
        <dbReference type="EC" id="1.15.1.1"/>
    </reaction>
</comment>
<dbReference type="SUPFAM" id="SSF46609">
    <property type="entry name" value="Fe,Mn superoxide dismutase (SOD), N-terminal domain"/>
    <property type="match status" value="1"/>
</dbReference>
<feature type="binding site" evidence="5">
    <location>
        <position position="190"/>
    </location>
    <ligand>
        <name>Mn(2+)</name>
        <dbReference type="ChEBI" id="CHEBI:29035"/>
    </ligand>
</feature>
<dbReference type="PROSITE" id="PS00088">
    <property type="entry name" value="SOD_MN"/>
    <property type="match status" value="1"/>
</dbReference>
<evidence type="ECO:0000256" key="2">
    <source>
        <dbReference type="ARBA" id="ARBA00012682"/>
    </source>
</evidence>
<dbReference type="Gene3D" id="3.55.40.20">
    <property type="entry name" value="Iron/manganese superoxide dismutase, C-terminal domain"/>
    <property type="match status" value="1"/>
</dbReference>
<proteinExistence type="inferred from homology"/>
<dbReference type="Pfam" id="PF02777">
    <property type="entry name" value="Sod_Fe_C"/>
    <property type="match status" value="1"/>
</dbReference>
<evidence type="ECO:0000256" key="1">
    <source>
        <dbReference type="ARBA" id="ARBA00008714"/>
    </source>
</evidence>
<evidence type="ECO:0000259" key="9">
    <source>
        <dbReference type="Pfam" id="PF02777"/>
    </source>
</evidence>
<evidence type="ECO:0000256" key="3">
    <source>
        <dbReference type="ARBA" id="ARBA00022723"/>
    </source>
</evidence>
<name>A0A212IXU0_9BACT</name>
<keyword evidence="4 6" id="KW-0560">Oxidoreductase</keyword>
<evidence type="ECO:0000259" key="8">
    <source>
        <dbReference type="Pfam" id="PF00081"/>
    </source>
</evidence>
<dbReference type="InterPro" id="IPR019832">
    <property type="entry name" value="Mn/Fe_SOD_C"/>
</dbReference>
<dbReference type="InterPro" id="IPR036314">
    <property type="entry name" value="SOD_C_sf"/>
</dbReference>
<keyword evidence="3 5" id="KW-0479">Metal-binding</keyword>
<comment type="similarity">
    <text evidence="1 6">Belongs to the iron/manganese superoxide dismutase family.</text>
</comment>
<dbReference type="EC" id="1.15.1.1" evidence="2 6"/>
<dbReference type="AlphaFoldDB" id="A0A212IXU0"/>
<organism evidence="10">
    <name type="scientific">uncultured Dysgonomonas sp</name>
    <dbReference type="NCBI Taxonomy" id="206096"/>
    <lineage>
        <taxon>Bacteria</taxon>
        <taxon>Pseudomonadati</taxon>
        <taxon>Bacteroidota</taxon>
        <taxon>Bacteroidia</taxon>
        <taxon>Bacteroidales</taxon>
        <taxon>Dysgonomonadaceae</taxon>
        <taxon>Dysgonomonas</taxon>
        <taxon>environmental samples</taxon>
    </lineage>
</organism>
<dbReference type="PRINTS" id="PR01703">
    <property type="entry name" value="MNSODISMTASE"/>
</dbReference>
<accession>A0A212IXU0</accession>
<dbReference type="EMBL" id="FLUL01000001">
    <property type="protein sequence ID" value="SBV91967.1"/>
    <property type="molecule type" value="Genomic_DNA"/>
</dbReference>
<dbReference type="SUPFAM" id="SSF54719">
    <property type="entry name" value="Fe,Mn superoxide dismutase (SOD), C-terminal domain"/>
    <property type="match status" value="1"/>
</dbReference>
<dbReference type="InterPro" id="IPR036324">
    <property type="entry name" value="Mn/Fe_SOD_N_sf"/>
</dbReference>
<comment type="function">
    <text evidence="6">Destroys radicals which are normally produced within the cells and which are toxic to biological systems.</text>
</comment>
<sequence>MKKILFTCIMLSGLIISSVNAQNINNNNQKTRTMKFELPKLPYATNALEPVIGQQTIELHYGKHLQTYITNLNNLIQGTKFENADLETIVKESDGAIFNNAGQTLNHNIYFLSFSPNGGGEPKGKLAEAINAEWGSFENFKKEFVTAGTGVFGSGWVWLAKDNAGKLQITKEPNAGNPITKGLTPLLGFDVWEHAYYLDYQNRRADHLAELWKIIDWNAVEARY</sequence>
<feature type="signal peptide" evidence="7">
    <location>
        <begin position="1"/>
        <end position="21"/>
    </location>
</feature>
<evidence type="ECO:0000256" key="7">
    <source>
        <dbReference type="SAM" id="SignalP"/>
    </source>
</evidence>
<keyword evidence="7" id="KW-0732">Signal</keyword>
<reference evidence="10" key="1">
    <citation type="submission" date="2016-04" db="EMBL/GenBank/DDBJ databases">
        <authorList>
            <person name="Evans L.H."/>
            <person name="Alamgir A."/>
            <person name="Owens N."/>
            <person name="Weber N.D."/>
            <person name="Virtaneva K."/>
            <person name="Barbian K."/>
            <person name="Babar A."/>
            <person name="Rosenke K."/>
        </authorList>
    </citation>
    <scope>NUCLEOTIDE SEQUENCE</scope>
    <source>
        <strain evidence="10">86-2</strain>
    </source>
</reference>
<dbReference type="InterPro" id="IPR001189">
    <property type="entry name" value="Mn/Fe_SOD"/>
</dbReference>
<evidence type="ECO:0000256" key="6">
    <source>
        <dbReference type="RuleBase" id="RU000414"/>
    </source>
</evidence>
<evidence type="ECO:0000256" key="4">
    <source>
        <dbReference type="ARBA" id="ARBA00023002"/>
    </source>
</evidence>
<dbReference type="FunFam" id="3.55.40.20:FF:000001">
    <property type="entry name" value="Superoxide dismutase"/>
    <property type="match status" value="1"/>
</dbReference>
<protein>
    <recommendedName>
        <fullName evidence="2 6">Superoxide dismutase</fullName>
        <ecNumber evidence="2 6">1.15.1.1</ecNumber>
    </recommendedName>
</protein>
<dbReference type="GO" id="GO:0004784">
    <property type="term" value="F:superoxide dismutase activity"/>
    <property type="evidence" value="ECO:0007669"/>
    <property type="project" value="UniProtKB-EC"/>
</dbReference>
<dbReference type="InterPro" id="IPR019831">
    <property type="entry name" value="Mn/Fe_SOD_N"/>
</dbReference>
<dbReference type="Pfam" id="PF00081">
    <property type="entry name" value="Sod_Fe_N"/>
    <property type="match status" value="1"/>
</dbReference>
<dbReference type="PANTHER" id="PTHR42769">
    <property type="entry name" value="SUPEROXIDE DISMUTASE"/>
    <property type="match status" value="1"/>
</dbReference>
<evidence type="ECO:0000256" key="5">
    <source>
        <dbReference type="PIRSR" id="PIRSR000349-1"/>
    </source>
</evidence>
<dbReference type="InterPro" id="IPR019833">
    <property type="entry name" value="Mn/Fe_SOD_BS"/>
</dbReference>
<dbReference type="PIRSF" id="PIRSF000349">
    <property type="entry name" value="SODismutase"/>
    <property type="match status" value="1"/>
</dbReference>